<evidence type="ECO:0000256" key="1">
    <source>
        <dbReference type="SAM" id="MobiDB-lite"/>
    </source>
</evidence>
<protein>
    <submittedName>
        <fullName evidence="2">Uncharacterized protein</fullName>
    </submittedName>
</protein>
<name>A0A813JCL9_POLGL</name>
<evidence type="ECO:0000313" key="3">
    <source>
        <dbReference type="Proteomes" id="UP000626109"/>
    </source>
</evidence>
<dbReference type="EMBL" id="CAJNNW010025719">
    <property type="protein sequence ID" value="CAE8678883.1"/>
    <property type="molecule type" value="Genomic_DNA"/>
</dbReference>
<gene>
    <name evidence="2" type="ORF">PGLA2088_LOCUS21061</name>
</gene>
<sequence length="125" mass="13495">MTSSTRRRDAHDGYAKPASAAGGRGAVNGRPRWEEIKSPSRGAAAAATPQDEERHHRGQQGNENEVSNSAANSPSGSQEEHKDALIKAANLPKRDRWADIEVEATWTAADEWGEGPRDGQIAGRR</sequence>
<accession>A0A813JCL9</accession>
<feature type="compositionally biased region" description="Low complexity" evidence="1">
    <location>
        <begin position="62"/>
        <end position="75"/>
    </location>
</feature>
<evidence type="ECO:0000313" key="2">
    <source>
        <dbReference type="EMBL" id="CAE8678883.1"/>
    </source>
</evidence>
<dbReference type="Proteomes" id="UP000626109">
    <property type="component" value="Unassembled WGS sequence"/>
</dbReference>
<feature type="compositionally biased region" description="Basic and acidic residues" evidence="1">
    <location>
        <begin position="1"/>
        <end position="14"/>
    </location>
</feature>
<organism evidence="2 3">
    <name type="scientific">Polarella glacialis</name>
    <name type="common">Dinoflagellate</name>
    <dbReference type="NCBI Taxonomy" id="89957"/>
    <lineage>
        <taxon>Eukaryota</taxon>
        <taxon>Sar</taxon>
        <taxon>Alveolata</taxon>
        <taxon>Dinophyceae</taxon>
        <taxon>Suessiales</taxon>
        <taxon>Suessiaceae</taxon>
        <taxon>Polarella</taxon>
    </lineage>
</organism>
<reference evidence="2" key="1">
    <citation type="submission" date="2021-02" db="EMBL/GenBank/DDBJ databases">
        <authorList>
            <person name="Dougan E. K."/>
            <person name="Rhodes N."/>
            <person name="Thang M."/>
            <person name="Chan C."/>
        </authorList>
    </citation>
    <scope>NUCLEOTIDE SEQUENCE</scope>
</reference>
<proteinExistence type="predicted"/>
<dbReference type="AlphaFoldDB" id="A0A813JCL9"/>
<comment type="caution">
    <text evidence="2">The sequence shown here is derived from an EMBL/GenBank/DDBJ whole genome shotgun (WGS) entry which is preliminary data.</text>
</comment>
<feature type="region of interest" description="Disordered" evidence="1">
    <location>
        <begin position="1"/>
        <end position="90"/>
    </location>
</feature>
<feature type="non-terminal residue" evidence="2">
    <location>
        <position position="125"/>
    </location>
</feature>